<feature type="compositionally biased region" description="Low complexity" evidence="1">
    <location>
        <begin position="31"/>
        <end position="45"/>
    </location>
</feature>
<feature type="chain" id="PRO_5045495307" evidence="2">
    <location>
        <begin position="24"/>
        <end position="386"/>
    </location>
</feature>
<evidence type="ECO:0000256" key="2">
    <source>
        <dbReference type="SAM" id="SignalP"/>
    </source>
</evidence>
<proteinExistence type="predicted"/>
<feature type="region of interest" description="Disordered" evidence="1">
    <location>
        <begin position="31"/>
        <end position="89"/>
    </location>
</feature>
<keyword evidence="4" id="KW-1185">Reference proteome</keyword>
<organism evidence="3 4">
    <name type="scientific">Tenggerimyces flavus</name>
    <dbReference type="NCBI Taxonomy" id="1708749"/>
    <lineage>
        <taxon>Bacteria</taxon>
        <taxon>Bacillati</taxon>
        <taxon>Actinomycetota</taxon>
        <taxon>Actinomycetes</taxon>
        <taxon>Propionibacteriales</taxon>
        <taxon>Nocardioidaceae</taxon>
        <taxon>Tenggerimyces</taxon>
    </lineage>
</organism>
<feature type="compositionally biased region" description="Low complexity" evidence="1">
    <location>
        <begin position="191"/>
        <end position="201"/>
    </location>
</feature>
<dbReference type="Proteomes" id="UP001595699">
    <property type="component" value="Unassembled WGS sequence"/>
</dbReference>
<protein>
    <submittedName>
        <fullName evidence="3">Uncharacterized protein</fullName>
    </submittedName>
</protein>
<accession>A0ABV7YDE0</accession>
<dbReference type="RefSeq" id="WP_205113627.1">
    <property type="nucleotide sequence ID" value="NZ_JAFBCM010000001.1"/>
</dbReference>
<feature type="region of interest" description="Disordered" evidence="1">
    <location>
        <begin position="191"/>
        <end position="217"/>
    </location>
</feature>
<feature type="compositionally biased region" description="Gly residues" evidence="1">
    <location>
        <begin position="62"/>
        <end position="72"/>
    </location>
</feature>
<name>A0ABV7YDE0_9ACTN</name>
<keyword evidence="2" id="KW-0732">Signal</keyword>
<evidence type="ECO:0000313" key="3">
    <source>
        <dbReference type="EMBL" id="MFC3762814.1"/>
    </source>
</evidence>
<reference evidence="4" key="1">
    <citation type="journal article" date="2019" name="Int. J. Syst. Evol. Microbiol.">
        <title>The Global Catalogue of Microorganisms (GCM) 10K type strain sequencing project: providing services to taxonomists for standard genome sequencing and annotation.</title>
        <authorList>
            <consortium name="The Broad Institute Genomics Platform"/>
            <consortium name="The Broad Institute Genome Sequencing Center for Infectious Disease"/>
            <person name="Wu L."/>
            <person name="Ma J."/>
        </authorList>
    </citation>
    <scope>NUCLEOTIDE SEQUENCE [LARGE SCALE GENOMIC DNA]</scope>
    <source>
        <strain evidence="4">CGMCC 4.7241</strain>
    </source>
</reference>
<evidence type="ECO:0000256" key="1">
    <source>
        <dbReference type="SAM" id="MobiDB-lite"/>
    </source>
</evidence>
<sequence length="386" mass="41557">MITRRPTASLRACLWGISAIVGAALVLSSCGGQSPDGSGSDSGSGAKNGEAAEKTPLEPYLGPGGSGLGSGGTMMRAVRAGGNEDNEAEQKAKQRKVEAEVVACMKDAGFDYVANIPKDDVGKAFEEAYSLPPDEFAKKYGYGVATLDHLMPSDEASTDPNQKIREKLSSQAQKAYDKALYGAAAAGVVVDSGSGSTTKSSKPSRKDMEADPGCYGKASEKVYGKQKQFDENAWKKFDSLFKDLEALRKRMENDQRVKDATTAWSDCMADQGYPDFKKPQDAQSSVWDKFSDASKPADGGGEGESSAPAAKPMPMKLDAAKRKEIRELELKLAPIDYECQQKTFVKAAKEVQIELEKEFLEQHKTQLEQYRDMMAEMGMNVTGGVG</sequence>
<comment type="caution">
    <text evidence="3">The sequence shown here is derived from an EMBL/GenBank/DDBJ whole genome shotgun (WGS) entry which is preliminary data.</text>
</comment>
<gene>
    <name evidence="3" type="ORF">ACFOUW_18380</name>
</gene>
<evidence type="ECO:0000313" key="4">
    <source>
        <dbReference type="Proteomes" id="UP001595699"/>
    </source>
</evidence>
<dbReference type="PROSITE" id="PS51257">
    <property type="entry name" value="PROKAR_LIPOPROTEIN"/>
    <property type="match status" value="1"/>
</dbReference>
<dbReference type="EMBL" id="JBHRZH010000016">
    <property type="protein sequence ID" value="MFC3762814.1"/>
    <property type="molecule type" value="Genomic_DNA"/>
</dbReference>
<feature type="region of interest" description="Disordered" evidence="1">
    <location>
        <begin position="274"/>
        <end position="315"/>
    </location>
</feature>
<feature type="signal peptide" evidence="2">
    <location>
        <begin position="1"/>
        <end position="23"/>
    </location>
</feature>